<evidence type="ECO:0000256" key="2">
    <source>
        <dbReference type="ARBA" id="ARBA00023004"/>
    </source>
</evidence>
<dbReference type="PATRIC" id="fig|1703773.3.peg.658"/>
<dbReference type="InterPro" id="IPR017896">
    <property type="entry name" value="4Fe4S_Fe-S-bd"/>
</dbReference>
<evidence type="ECO:0000313" key="6">
    <source>
        <dbReference type="Proteomes" id="UP000051035"/>
    </source>
</evidence>
<feature type="domain" description="4Fe-4S ferredoxin-type" evidence="4">
    <location>
        <begin position="304"/>
        <end position="332"/>
    </location>
</feature>
<keyword evidence="1" id="KW-0479">Metal-binding</keyword>
<dbReference type="PANTHER" id="PTHR40447:SF1">
    <property type="entry name" value="ANAEROBIC SULFITE REDUCTASE SUBUNIT A"/>
    <property type="match status" value="1"/>
</dbReference>
<evidence type="ECO:0000256" key="3">
    <source>
        <dbReference type="ARBA" id="ARBA00023014"/>
    </source>
</evidence>
<feature type="domain" description="4Fe-4S ferredoxin-type" evidence="4">
    <location>
        <begin position="225"/>
        <end position="256"/>
    </location>
</feature>
<dbReference type="InterPro" id="IPR009051">
    <property type="entry name" value="Helical_ferredxn"/>
</dbReference>
<organism evidence="5 6">
    <name type="scientific">candidate division TA06 bacterium SM1_40</name>
    <dbReference type="NCBI Taxonomy" id="1703773"/>
    <lineage>
        <taxon>Bacteria</taxon>
        <taxon>Bacteria division TA06</taxon>
    </lineage>
</organism>
<dbReference type="GO" id="GO:0046872">
    <property type="term" value="F:metal ion binding"/>
    <property type="evidence" value="ECO:0007669"/>
    <property type="project" value="UniProtKB-KW"/>
</dbReference>
<gene>
    <name evidence="5" type="ORF">AMJ71_02745</name>
</gene>
<dbReference type="PANTHER" id="PTHR40447">
    <property type="entry name" value="ANAEROBIC SULFITE REDUCTASE SUBUNIT A"/>
    <property type="match status" value="1"/>
</dbReference>
<dbReference type="SUPFAM" id="SSF46548">
    <property type="entry name" value="alpha-helical ferredoxin"/>
    <property type="match status" value="1"/>
</dbReference>
<dbReference type="EMBL" id="LJVA01000020">
    <property type="protein sequence ID" value="KPL10544.1"/>
    <property type="molecule type" value="Genomic_DNA"/>
</dbReference>
<protein>
    <recommendedName>
        <fullName evidence="4">4Fe-4S ferredoxin-type domain-containing protein</fullName>
    </recommendedName>
</protein>
<proteinExistence type="predicted"/>
<dbReference type="GO" id="GO:0051536">
    <property type="term" value="F:iron-sulfur cluster binding"/>
    <property type="evidence" value="ECO:0007669"/>
    <property type="project" value="UniProtKB-KW"/>
</dbReference>
<evidence type="ECO:0000256" key="1">
    <source>
        <dbReference type="ARBA" id="ARBA00022723"/>
    </source>
</evidence>
<evidence type="ECO:0000313" key="5">
    <source>
        <dbReference type="EMBL" id="KPL10544.1"/>
    </source>
</evidence>
<reference evidence="5 6" key="1">
    <citation type="journal article" date="2015" name="Microbiome">
        <title>Genomic resolution of linkages in carbon, nitrogen, and sulfur cycling among widespread estuary sediment bacteria.</title>
        <authorList>
            <person name="Baker B.J."/>
            <person name="Lazar C.S."/>
            <person name="Teske A.P."/>
            <person name="Dick G.J."/>
        </authorList>
    </citation>
    <scope>NUCLEOTIDE SEQUENCE [LARGE SCALE GENOMIC DNA]</scope>
    <source>
        <strain evidence="5">SM1_40</strain>
    </source>
</reference>
<keyword evidence="3" id="KW-0411">Iron-sulfur</keyword>
<evidence type="ECO:0000259" key="4">
    <source>
        <dbReference type="PROSITE" id="PS51379"/>
    </source>
</evidence>
<accession>A0A0S8JLY5</accession>
<comment type="caution">
    <text evidence="5">The sequence shown here is derived from an EMBL/GenBank/DDBJ whole genome shotgun (WGS) entry which is preliminary data.</text>
</comment>
<dbReference type="Proteomes" id="UP000051035">
    <property type="component" value="Unassembled WGS sequence"/>
</dbReference>
<sequence length="342" mass="37860">MEHRTLAGDGLRALIDELIKKGMRVIAPTQRNGDLAFGQVSSSAEAVLDYFLCKRSAKEIVFPRTEAILGFDRSGGEVKVEPPSMQFPETVVVGARPCDAASLPILDHIFTWDCDDELFTRRREATTVIGLTCTTADNFCFCTSVGLSPDNTAGSDILLTQLEDGQFFVEVVTDKGEKLAAELGELFREGGDESARQKAGEKARALVTRSVDVSKAKGWLDDHFDDEMWESWMTCLGCGACTFVCPTCHCFDIVDEVQGLSGHRCKNWDACTFWHFTVHASGHNPRDVQYKRYRQRILHKFRYYKDRFGVTLCTGCGRCSRHCPVGIDIAEVLETAAGSAAS</sequence>
<keyword evidence="2" id="KW-0408">Iron</keyword>
<dbReference type="Pfam" id="PF17179">
    <property type="entry name" value="Fer4_22"/>
    <property type="match status" value="1"/>
</dbReference>
<name>A0A0S8JLY5_UNCT6</name>
<dbReference type="PROSITE" id="PS00198">
    <property type="entry name" value="4FE4S_FER_1"/>
    <property type="match status" value="2"/>
</dbReference>
<dbReference type="PROSITE" id="PS51379">
    <property type="entry name" value="4FE4S_FER_2"/>
    <property type="match status" value="2"/>
</dbReference>
<dbReference type="InterPro" id="IPR017900">
    <property type="entry name" value="4Fe4S_Fe_S_CS"/>
</dbReference>
<dbReference type="AlphaFoldDB" id="A0A0S8JLY5"/>
<dbReference type="Gene3D" id="1.10.1060.10">
    <property type="entry name" value="Alpha-helical ferredoxin"/>
    <property type="match status" value="1"/>
</dbReference>